<keyword evidence="1 3" id="KW-0238">DNA-binding</keyword>
<name>A0ABT9ZD59_9BACI</name>
<dbReference type="Proteomes" id="UP001234495">
    <property type="component" value="Unassembled WGS sequence"/>
</dbReference>
<dbReference type="InterPro" id="IPR047057">
    <property type="entry name" value="MerR_fam"/>
</dbReference>
<evidence type="ECO:0000256" key="1">
    <source>
        <dbReference type="ARBA" id="ARBA00023125"/>
    </source>
</evidence>
<evidence type="ECO:0000313" key="4">
    <source>
        <dbReference type="Proteomes" id="UP001234495"/>
    </source>
</evidence>
<dbReference type="InterPro" id="IPR000551">
    <property type="entry name" value="MerR-type_HTH_dom"/>
</dbReference>
<dbReference type="PANTHER" id="PTHR30204:SF95">
    <property type="entry name" value="HTH-TYPE TRANSCRIPTIONAL REGULATOR CUER"/>
    <property type="match status" value="1"/>
</dbReference>
<dbReference type="Gene3D" id="1.10.1660.10">
    <property type="match status" value="1"/>
</dbReference>
<dbReference type="RefSeq" id="WP_307338019.1">
    <property type="nucleotide sequence ID" value="NZ_JAUSUD010000003.1"/>
</dbReference>
<dbReference type="PROSITE" id="PS50937">
    <property type="entry name" value="HTH_MERR_2"/>
    <property type="match status" value="1"/>
</dbReference>
<protein>
    <submittedName>
        <fullName evidence="3">DNA-binding transcriptional MerR regulator</fullName>
    </submittedName>
</protein>
<organism evidence="3 4">
    <name type="scientific">Metabacillus malikii</name>
    <dbReference type="NCBI Taxonomy" id="1504265"/>
    <lineage>
        <taxon>Bacteria</taxon>
        <taxon>Bacillati</taxon>
        <taxon>Bacillota</taxon>
        <taxon>Bacilli</taxon>
        <taxon>Bacillales</taxon>
        <taxon>Bacillaceae</taxon>
        <taxon>Metabacillus</taxon>
    </lineage>
</organism>
<dbReference type="PANTHER" id="PTHR30204">
    <property type="entry name" value="REDOX-CYCLING DRUG-SENSING TRANSCRIPTIONAL ACTIVATOR SOXR"/>
    <property type="match status" value="1"/>
</dbReference>
<proteinExistence type="predicted"/>
<dbReference type="PRINTS" id="PR00040">
    <property type="entry name" value="HTHMERR"/>
</dbReference>
<sequence>MYKIGELAKKVNISKRTIDYYTQIGLLQVETTSAANYRMYSDKTIDDLRFIELCKSMNMSLQDIKERIELRHSKNAQRRKDETCIKHAKLLATHMKQLDTEIKELKPIIENLNEDSKAEVAQHITKETKALMQSLMLFMK</sequence>
<accession>A0ABT9ZD59</accession>
<evidence type="ECO:0000259" key="2">
    <source>
        <dbReference type="PROSITE" id="PS50937"/>
    </source>
</evidence>
<reference evidence="3 4" key="1">
    <citation type="submission" date="2023-07" db="EMBL/GenBank/DDBJ databases">
        <title>Genomic Encyclopedia of Type Strains, Phase IV (KMG-IV): sequencing the most valuable type-strain genomes for metagenomic binning, comparative biology and taxonomic classification.</title>
        <authorList>
            <person name="Goeker M."/>
        </authorList>
    </citation>
    <scope>NUCLEOTIDE SEQUENCE [LARGE SCALE GENOMIC DNA]</scope>
    <source>
        <strain evidence="3 4">DSM 29005</strain>
    </source>
</reference>
<comment type="caution">
    <text evidence="3">The sequence shown here is derived from an EMBL/GenBank/DDBJ whole genome shotgun (WGS) entry which is preliminary data.</text>
</comment>
<dbReference type="SUPFAM" id="SSF46955">
    <property type="entry name" value="Putative DNA-binding domain"/>
    <property type="match status" value="1"/>
</dbReference>
<keyword evidence="4" id="KW-1185">Reference proteome</keyword>
<dbReference type="SMART" id="SM00422">
    <property type="entry name" value="HTH_MERR"/>
    <property type="match status" value="1"/>
</dbReference>
<evidence type="ECO:0000313" key="3">
    <source>
        <dbReference type="EMBL" id="MDQ0229761.1"/>
    </source>
</evidence>
<dbReference type="Pfam" id="PF13411">
    <property type="entry name" value="MerR_1"/>
    <property type="match status" value="1"/>
</dbReference>
<gene>
    <name evidence="3" type="ORF">J2S19_001013</name>
</gene>
<dbReference type="InterPro" id="IPR009061">
    <property type="entry name" value="DNA-bd_dom_put_sf"/>
</dbReference>
<feature type="domain" description="HTH merR-type" evidence="2">
    <location>
        <begin position="1"/>
        <end position="70"/>
    </location>
</feature>
<dbReference type="EMBL" id="JAUSUD010000003">
    <property type="protein sequence ID" value="MDQ0229761.1"/>
    <property type="molecule type" value="Genomic_DNA"/>
</dbReference>
<dbReference type="GO" id="GO:0003677">
    <property type="term" value="F:DNA binding"/>
    <property type="evidence" value="ECO:0007669"/>
    <property type="project" value="UniProtKB-KW"/>
</dbReference>